<dbReference type="AlphaFoldDB" id="H1Y6Y5"/>
<proteinExistence type="predicted"/>
<keyword evidence="2" id="KW-1185">Reference proteome</keyword>
<protein>
    <submittedName>
        <fullName evidence="1">Uncharacterized protein</fullName>
    </submittedName>
</protein>
<dbReference type="HOGENOM" id="CLU_3170393_0_0_10"/>
<evidence type="ECO:0000313" key="1">
    <source>
        <dbReference type="EMBL" id="EHQ28392.1"/>
    </source>
</evidence>
<organism evidence="1 2">
    <name type="scientific">Mucilaginibacter paludis DSM 18603</name>
    <dbReference type="NCBI Taxonomy" id="714943"/>
    <lineage>
        <taxon>Bacteria</taxon>
        <taxon>Pseudomonadati</taxon>
        <taxon>Bacteroidota</taxon>
        <taxon>Sphingobacteriia</taxon>
        <taxon>Sphingobacteriales</taxon>
        <taxon>Sphingobacteriaceae</taxon>
        <taxon>Mucilaginibacter</taxon>
    </lineage>
</organism>
<evidence type="ECO:0000313" key="2">
    <source>
        <dbReference type="Proteomes" id="UP000002774"/>
    </source>
</evidence>
<gene>
    <name evidence="1" type="ORF">Mucpa_4302</name>
</gene>
<dbReference type="Proteomes" id="UP000002774">
    <property type="component" value="Chromosome"/>
</dbReference>
<accession>H1Y6Y5</accession>
<name>H1Y6Y5_9SPHI</name>
<reference evidence="1" key="1">
    <citation type="submission" date="2011-09" db="EMBL/GenBank/DDBJ databases">
        <title>The permanent draft genome of Mucilaginibacter paludis DSM 18603.</title>
        <authorList>
            <consortium name="US DOE Joint Genome Institute (JGI-PGF)"/>
            <person name="Lucas S."/>
            <person name="Han J."/>
            <person name="Lapidus A."/>
            <person name="Bruce D."/>
            <person name="Goodwin L."/>
            <person name="Pitluck S."/>
            <person name="Peters L."/>
            <person name="Kyrpides N."/>
            <person name="Mavromatis K."/>
            <person name="Ivanova N."/>
            <person name="Mikhailova N."/>
            <person name="Held B."/>
            <person name="Detter J.C."/>
            <person name="Tapia R."/>
            <person name="Han C."/>
            <person name="Land M."/>
            <person name="Hauser L."/>
            <person name="Markowitz V."/>
            <person name="Cheng J.-F."/>
            <person name="Hugenholtz P."/>
            <person name="Woyke T."/>
            <person name="Wu D."/>
            <person name="Tindall B."/>
            <person name="Brambilla E."/>
            <person name="Klenk H.-P."/>
            <person name="Eisen J.A."/>
        </authorList>
    </citation>
    <scope>NUCLEOTIDE SEQUENCE [LARGE SCALE GENOMIC DNA]</scope>
    <source>
        <strain evidence="1">DSM 18603</strain>
    </source>
</reference>
<sequence>MKTRKINIIEALFAIKFDKELQAILKRDIKAIKSSISSAVNPNQIAV</sequence>
<dbReference type="RefSeq" id="WP_008509186.1">
    <property type="nucleotide sequence ID" value="NZ_CM001403.1"/>
</dbReference>
<dbReference type="EMBL" id="CM001403">
    <property type="protein sequence ID" value="EHQ28392.1"/>
    <property type="molecule type" value="Genomic_DNA"/>
</dbReference>